<feature type="region of interest" description="Disordered" evidence="1">
    <location>
        <begin position="47"/>
        <end position="74"/>
    </location>
</feature>
<dbReference type="RefSeq" id="WP_202233099.1">
    <property type="nucleotide sequence ID" value="NZ_AP018365.1"/>
</dbReference>
<reference evidence="3 4" key="2">
    <citation type="journal article" date="2011" name="J. Antibiot.">
        <title>Furaquinocins I and J: novel polyketide isoprenoid hybrid compounds from Streptomyces reveromyceticus SN-593.</title>
        <authorList>
            <person name="Panthee S."/>
            <person name="Takahashi S."/>
            <person name="Takagi H."/>
            <person name="Nogawa T."/>
            <person name="Oowada E."/>
            <person name="Uramoto M."/>
            <person name="Osada H."/>
        </authorList>
    </citation>
    <scope>NUCLEOTIDE SEQUENCE [LARGE SCALE GENOMIC DNA]</scope>
    <source>
        <strain evidence="3 4">SN-593</strain>
    </source>
</reference>
<evidence type="ECO:0000256" key="1">
    <source>
        <dbReference type="SAM" id="MobiDB-lite"/>
    </source>
</evidence>
<reference evidence="3 4" key="3">
    <citation type="journal article" date="2011" name="Nat. Chem. Biol.">
        <title>Reveromycin A biosynthesis uses RevG and RevJ for stereospecific spiroacetal formation.</title>
        <authorList>
            <person name="Takahashi S."/>
            <person name="Toyoda A."/>
            <person name="Sekiyama Y."/>
            <person name="Takagi H."/>
            <person name="Nogawa T."/>
            <person name="Uramoto M."/>
            <person name="Suzuki R."/>
            <person name="Koshino H."/>
            <person name="Kumano T."/>
            <person name="Panthee S."/>
            <person name="Dairi T."/>
            <person name="Ishikawa J."/>
            <person name="Ikeda H."/>
            <person name="Sakaki Y."/>
            <person name="Osada H."/>
        </authorList>
    </citation>
    <scope>NUCLEOTIDE SEQUENCE [LARGE SCALE GENOMIC DNA]</scope>
    <source>
        <strain evidence="3 4">SN-593</strain>
    </source>
</reference>
<accession>A0A7U3UQ72</accession>
<evidence type="ECO:0008006" key="5">
    <source>
        <dbReference type="Google" id="ProtNLM"/>
    </source>
</evidence>
<dbReference type="Proteomes" id="UP000595703">
    <property type="component" value="Chromosome"/>
</dbReference>
<evidence type="ECO:0000313" key="4">
    <source>
        <dbReference type="Proteomes" id="UP000595703"/>
    </source>
</evidence>
<reference evidence="3 4" key="1">
    <citation type="journal article" date="2010" name="J. Bacteriol.">
        <title>Biochemical characterization of a novel indole prenyltransferase from Streptomyces sp. SN-593.</title>
        <authorList>
            <person name="Takahashi S."/>
            <person name="Takagi H."/>
            <person name="Toyoda A."/>
            <person name="Uramoto M."/>
            <person name="Nogawa T."/>
            <person name="Ueki M."/>
            <person name="Sakaki Y."/>
            <person name="Osada H."/>
        </authorList>
    </citation>
    <scope>NUCLEOTIDE SEQUENCE [LARGE SCALE GENOMIC DNA]</scope>
    <source>
        <strain evidence="3 4">SN-593</strain>
    </source>
</reference>
<dbReference type="EMBL" id="AP018365">
    <property type="protein sequence ID" value="BBA96698.1"/>
    <property type="molecule type" value="Genomic_DNA"/>
</dbReference>
<dbReference type="KEGG" id="arev:RVR_2115"/>
<organism evidence="3 4">
    <name type="scientific">Actinacidiphila reveromycinica</name>
    <dbReference type="NCBI Taxonomy" id="659352"/>
    <lineage>
        <taxon>Bacteria</taxon>
        <taxon>Bacillati</taxon>
        <taxon>Actinomycetota</taxon>
        <taxon>Actinomycetes</taxon>
        <taxon>Kitasatosporales</taxon>
        <taxon>Streptomycetaceae</taxon>
        <taxon>Actinacidiphila</taxon>
    </lineage>
</organism>
<feature type="signal peptide" evidence="2">
    <location>
        <begin position="1"/>
        <end position="25"/>
    </location>
</feature>
<proteinExistence type="predicted"/>
<keyword evidence="4" id="KW-1185">Reference proteome</keyword>
<evidence type="ECO:0000256" key="2">
    <source>
        <dbReference type="SAM" id="SignalP"/>
    </source>
</evidence>
<feature type="chain" id="PRO_5032618140" description="Secreted protein" evidence="2">
    <location>
        <begin position="26"/>
        <end position="74"/>
    </location>
</feature>
<gene>
    <name evidence="3" type="ORF">RVR_2115</name>
</gene>
<reference evidence="3 4" key="4">
    <citation type="journal article" date="2020" name="Sci. Rep.">
        <title>beta-carboline chemical signals induce reveromycin production through a LuxR family regulator in Streptomyces sp. SN-593.</title>
        <authorList>
            <person name="Panthee S."/>
            <person name="Kito N."/>
            <person name="Hayashi T."/>
            <person name="Shimizu T."/>
            <person name="Ishikawa J."/>
            <person name="Hamamoto H."/>
            <person name="Osada H."/>
            <person name="Takahashi S."/>
        </authorList>
    </citation>
    <scope>NUCLEOTIDE SEQUENCE [LARGE SCALE GENOMIC DNA]</scope>
    <source>
        <strain evidence="3 4">SN-593</strain>
    </source>
</reference>
<keyword evidence="2" id="KW-0732">Signal</keyword>
<name>A0A7U3UQ72_9ACTN</name>
<dbReference type="AlphaFoldDB" id="A0A7U3UQ72"/>
<sequence length="74" mass="7549">MKLTHRAAFVTLGNITALALALAFAATLTGGSPAHGHRTALGLTTQAPAHASAHRHPAGQLPGTAMSPDDFVWP</sequence>
<evidence type="ECO:0000313" key="3">
    <source>
        <dbReference type="EMBL" id="BBA96698.1"/>
    </source>
</evidence>
<protein>
    <recommendedName>
        <fullName evidence="5">Secreted protein</fullName>
    </recommendedName>
</protein>